<dbReference type="Pfam" id="PF19054">
    <property type="entry name" value="DUF5753"/>
    <property type="match status" value="1"/>
</dbReference>
<dbReference type="EMBL" id="JAAXOO010000001">
    <property type="protein sequence ID" value="NKY32527.1"/>
    <property type="molecule type" value="Genomic_DNA"/>
</dbReference>
<evidence type="ECO:0000259" key="1">
    <source>
        <dbReference type="Pfam" id="PF19054"/>
    </source>
</evidence>
<evidence type="ECO:0000313" key="2">
    <source>
        <dbReference type="EMBL" id="NKY32527.1"/>
    </source>
</evidence>
<dbReference type="InterPro" id="IPR010982">
    <property type="entry name" value="Lambda_DNA-bd_dom_sf"/>
</dbReference>
<evidence type="ECO:0000313" key="3">
    <source>
        <dbReference type="Proteomes" id="UP000565715"/>
    </source>
</evidence>
<dbReference type="Pfam" id="PF13560">
    <property type="entry name" value="HTH_31"/>
    <property type="match status" value="1"/>
</dbReference>
<feature type="domain" description="DUF5753" evidence="1">
    <location>
        <begin position="102"/>
        <end position="284"/>
    </location>
</feature>
<dbReference type="CDD" id="cd00093">
    <property type="entry name" value="HTH_XRE"/>
    <property type="match status" value="1"/>
</dbReference>
<dbReference type="InterPro" id="IPR001387">
    <property type="entry name" value="Cro/C1-type_HTH"/>
</dbReference>
<dbReference type="RefSeq" id="WP_068037991.1">
    <property type="nucleotide sequence ID" value="NZ_JAAXOO010000001.1"/>
</dbReference>
<gene>
    <name evidence="2" type="ORF">HGA13_05470</name>
</gene>
<sequence>MDRETDSTFARRMLGRQLRHLRETSGVSVQTARQAIGVGHQTLWRLETGQSTRISALQVRELCRIYKAAQEVTDVLLDLLSGLSYKSWWHAYREAVPKDFDLYLGLEVAASRFLTYAPTLLPGLVQTQPYRRAMIWISNPGMRTVEVEQHIEIASRRQSRLHDDPSLEVEILVSEAALRHRIGGPAVMTEQLDYLAELSELSQVSIKAVPFTATHVGLDAGLFVLLEFPPHRTTWLSEPPIVYVQGYTSDQYLERPEEIDRYQTAADGIRRVALDEVRTRDLVRKIAKEHHEQR</sequence>
<dbReference type="AlphaFoldDB" id="A0A846XAQ5"/>
<proteinExistence type="predicted"/>
<dbReference type="Proteomes" id="UP000565715">
    <property type="component" value="Unassembled WGS sequence"/>
</dbReference>
<dbReference type="Gene3D" id="1.10.260.40">
    <property type="entry name" value="lambda repressor-like DNA-binding domains"/>
    <property type="match status" value="1"/>
</dbReference>
<dbReference type="SUPFAM" id="SSF47413">
    <property type="entry name" value="lambda repressor-like DNA-binding domains"/>
    <property type="match status" value="1"/>
</dbReference>
<dbReference type="InterPro" id="IPR043917">
    <property type="entry name" value="DUF5753"/>
</dbReference>
<accession>A0A846XAQ5</accession>
<protein>
    <submittedName>
        <fullName evidence="2">Helix-turn-helix domain-containing protein</fullName>
    </submittedName>
</protein>
<name>A0A846XAQ5_9NOCA</name>
<reference evidence="2 3" key="1">
    <citation type="submission" date="2020-04" db="EMBL/GenBank/DDBJ databases">
        <title>MicrobeNet Type strains.</title>
        <authorList>
            <person name="Nicholson A.C."/>
        </authorList>
    </citation>
    <scope>NUCLEOTIDE SEQUENCE [LARGE SCALE GENOMIC DNA]</scope>
    <source>
        <strain evidence="2 3">DSM 45078</strain>
    </source>
</reference>
<comment type="caution">
    <text evidence="2">The sequence shown here is derived from an EMBL/GenBank/DDBJ whole genome shotgun (WGS) entry which is preliminary data.</text>
</comment>
<organism evidence="2 3">
    <name type="scientific">Nocardia speluncae</name>
    <dbReference type="NCBI Taxonomy" id="419477"/>
    <lineage>
        <taxon>Bacteria</taxon>
        <taxon>Bacillati</taxon>
        <taxon>Actinomycetota</taxon>
        <taxon>Actinomycetes</taxon>
        <taxon>Mycobacteriales</taxon>
        <taxon>Nocardiaceae</taxon>
        <taxon>Nocardia</taxon>
    </lineage>
</organism>
<dbReference type="GO" id="GO:0003677">
    <property type="term" value="F:DNA binding"/>
    <property type="evidence" value="ECO:0007669"/>
    <property type="project" value="InterPro"/>
</dbReference>
<keyword evidence="3" id="KW-1185">Reference proteome</keyword>